<proteinExistence type="predicted"/>
<organism evidence="1 2">
    <name type="scientific">Bacillus thuringiensis</name>
    <dbReference type="NCBI Taxonomy" id="1428"/>
    <lineage>
        <taxon>Bacteria</taxon>
        <taxon>Bacillati</taxon>
        <taxon>Bacillota</taxon>
        <taxon>Bacilli</taxon>
        <taxon>Bacillales</taxon>
        <taxon>Bacillaceae</taxon>
        <taxon>Bacillus</taxon>
        <taxon>Bacillus cereus group</taxon>
    </lineage>
</organism>
<name>A0A1C4DHF1_BACTU</name>
<sequence>MRMRWDLTQVTLKTYILNPLESDETLKIISIFTTKLEEVRKEFQK</sequence>
<dbReference type="EMBL" id="FMBI01000028">
    <property type="protein sequence ID" value="SCC30819.1"/>
    <property type="molecule type" value="Genomic_DNA"/>
</dbReference>
<dbReference type="Proteomes" id="UP000195991">
    <property type="component" value="Unassembled WGS sequence"/>
</dbReference>
<gene>
    <name evidence="1" type="ORF">BTT61001_02423</name>
</gene>
<evidence type="ECO:0000313" key="1">
    <source>
        <dbReference type="EMBL" id="SCC30819.1"/>
    </source>
</evidence>
<dbReference type="AlphaFoldDB" id="A0A1C4DHF1"/>
<protein>
    <submittedName>
        <fullName evidence="1">Uncharacterized protein</fullName>
    </submittedName>
</protein>
<accession>A0A1C4DHF1</accession>
<evidence type="ECO:0000313" key="2">
    <source>
        <dbReference type="Proteomes" id="UP000195991"/>
    </source>
</evidence>
<reference evidence="1 2" key="1">
    <citation type="submission" date="2016-08" db="EMBL/GenBank/DDBJ databases">
        <authorList>
            <person name="Seilhamer J.J."/>
        </authorList>
    </citation>
    <scope>NUCLEOTIDE SEQUENCE [LARGE SCALE GENOMIC DNA]</scope>
    <source>
        <strain evidence="1 2">IEBC_T61001</strain>
    </source>
</reference>